<dbReference type="Proteomes" id="UP000801492">
    <property type="component" value="Unassembled WGS sequence"/>
</dbReference>
<evidence type="ECO:0000256" key="1">
    <source>
        <dbReference type="SAM" id="MobiDB-lite"/>
    </source>
</evidence>
<proteinExistence type="predicted"/>
<protein>
    <recommendedName>
        <fullName evidence="2">Mab-21-like HhH/H2TH-like domain-containing protein</fullName>
    </recommendedName>
</protein>
<name>A0A8K0C5S9_IGNLU</name>
<feature type="region of interest" description="Disordered" evidence="1">
    <location>
        <begin position="755"/>
        <end position="821"/>
    </location>
</feature>
<organism evidence="3 4">
    <name type="scientific">Ignelater luminosus</name>
    <name type="common">Cucubano</name>
    <name type="synonym">Pyrophorus luminosus</name>
    <dbReference type="NCBI Taxonomy" id="2038154"/>
    <lineage>
        <taxon>Eukaryota</taxon>
        <taxon>Metazoa</taxon>
        <taxon>Ecdysozoa</taxon>
        <taxon>Arthropoda</taxon>
        <taxon>Hexapoda</taxon>
        <taxon>Insecta</taxon>
        <taxon>Pterygota</taxon>
        <taxon>Neoptera</taxon>
        <taxon>Endopterygota</taxon>
        <taxon>Coleoptera</taxon>
        <taxon>Polyphaga</taxon>
        <taxon>Elateriformia</taxon>
        <taxon>Elateroidea</taxon>
        <taxon>Elateridae</taxon>
        <taxon>Agrypninae</taxon>
        <taxon>Pyrophorini</taxon>
        <taxon>Ignelater</taxon>
    </lineage>
</organism>
<feature type="non-terminal residue" evidence="3">
    <location>
        <position position="1"/>
    </location>
</feature>
<feature type="domain" description="Mab-21-like HhH/H2TH-like" evidence="2">
    <location>
        <begin position="435"/>
        <end position="500"/>
    </location>
</feature>
<dbReference type="SMART" id="SM01265">
    <property type="entry name" value="Mab-21"/>
    <property type="match status" value="1"/>
</dbReference>
<dbReference type="Gene3D" id="1.10.1410.40">
    <property type="match status" value="1"/>
</dbReference>
<comment type="caution">
    <text evidence="3">The sequence shown here is derived from an EMBL/GenBank/DDBJ whole genome shotgun (WGS) entry which is preliminary data.</text>
</comment>
<dbReference type="PANTHER" id="PTHR10656">
    <property type="entry name" value="CELL FATE DETERMINING PROTEIN MAB21-RELATED"/>
    <property type="match status" value="1"/>
</dbReference>
<dbReference type="PANTHER" id="PTHR10656:SF69">
    <property type="entry name" value="MAB-21-LIKE HHH_H2TH-LIKE DOMAIN-CONTAINING PROTEIN"/>
    <property type="match status" value="1"/>
</dbReference>
<sequence>GFRPGRGTTDLMCTQTNIIQSLISTMFFYREISKLAKTTSERGKRLNLELIREHQKQTLMPDSVLETVNKKVKILPSHGSNQGLMHPLASQRIFVLDDAIEIEDKNNVVGYSRIDKPLYRAHFEESREHRGYVKLNVLEASGKKLDDENRSPSVDSAISTTSSKSYVKENNGTEDNVHEAQGNDSGYSNSESTYDYRRITAARIPKKLSILEKDIYTEASRLPSKCIIPIEVKNEDIFDSDSEEEMDEDKYKKKIQKTALFRTIYYMNSTEFMDHFRNNTFPNTLARYLGFTDESINQATSISDAIFCDTTDEMFNVIQWEIIPSVAIPWPITIANERVLRCQVATQDRTENILRGFKWPTSAMVQKINKLNCVVIPKGFMPKKGNNSNLDIEWEIGFPKAERYLELTMSHAQMRVFLYILIIHRHFIEPFTQKHGLSIDHIRTHMFWECENNYLTWPEHRLGTKLRIVLKSLYERLSKSHLPHYFIHGKNLLENIPRKYLIPAQDIIYRILETPLPYILMALKHVRYAPGKFYPEPDIEQLYEILVKESVLPHEANITILSQEGLLKDKEARRNSNNRNKKGKRDKQQEWNRRLIERQRIANARRLMKIENEKNLNIDEKESKESVTFNFSVKKRLARDIQRQSLLLTFFIQHFLQIGKRSLKVASTSQTLFYLKQAWYLTKLLEDIELEKETARYYQRIIKEEEERCQIKQVKEPKVHFTPKRNSSLFASEILQVKGRQINIERLNQSYLSSMISNEPRPSTSGIKKKVKKRNTQSKVTINEDENVIPADSHLPRPSTSGINKKIKKKNAQPKATINEDENVAVADIHEPKPSTSGLQKKAEVRFSEREQTEPIEIPKARSSISRLNKQMHSEVKLSNPVPLMNIHEEDTKEVNGEKGASFQLNDYTPNFNKKILSFNSTRAENNIINLDNGADDIAESTSL</sequence>
<evidence type="ECO:0000313" key="4">
    <source>
        <dbReference type="Proteomes" id="UP000801492"/>
    </source>
</evidence>
<dbReference type="EMBL" id="VTPC01091223">
    <property type="protein sequence ID" value="KAF2879126.1"/>
    <property type="molecule type" value="Genomic_DNA"/>
</dbReference>
<reference evidence="3" key="1">
    <citation type="submission" date="2019-08" db="EMBL/GenBank/DDBJ databases">
        <title>The genome of the North American firefly Photinus pyralis.</title>
        <authorList>
            <consortium name="Photinus pyralis genome working group"/>
            <person name="Fallon T.R."/>
            <person name="Sander Lower S.E."/>
            <person name="Weng J.-K."/>
        </authorList>
    </citation>
    <scope>NUCLEOTIDE SEQUENCE</scope>
    <source>
        <strain evidence="3">TRF0915ILg1</strain>
        <tissue evidence="3">Whole body</tissue>
    </source>
</reference>
<evidence type="ECO:0000259" key="2">
    <source>
        <dbReference type="Pfam" id="PF20266"/>
    </source>
</evidence>
<dbReference type="Pfam" id="PF20266">
    <property type="entry name" value="Mab-21_C"/>
    <property type="match status" value="1"/>
</dbReference>
<dbReference type="InterPro" id="IPR024810">
    <property type="entry name" value="MAB21L/cGLR"/>
</dbReference>
<feature type="compositionally biased region" description="Basic residues" evidence="1">
    <location>
        <begin position="767"/>
        <end position="776"/>
    </location>
</feature>
<evidence type="ECO:0000313" key="3">
    <source>
        <dbReference type="EMBL" id="KAF2879126.1"/>
    </source>
</evidence>
<feature type="compositionally biased region" description="Polar residues" evidence="1">
    <location>
        <begin position="151"/>
        <end position="174"/>
    </location>
</feature>
<dbReference type="OrthoDB" id="6112914at2759"/>
<feature type="compositionally biased region" description="Polar residues" evidence="1">
    <location>
        <begin position="755"/>
        <end position="766"/>
    </location>
</feature>
<feature type="region of interest" description="Disordered" evidence="1">
    <location>
        <begin position="144"/>
        <end position="191"/>
    </location>
</feature>
<feature type="compositionally biased region" description="Polar residues" evidence="1">
    <location>
        <begin position="182"/>
        <end position="191"/>
    </location>
</feature>
<keyword evidence="4" id="KW-1185">Reference proteome</keyword>
<dbReference type="AlphaFoldDB" id="A0A8K0C5S9"/>
<dbReference type="InterPro" id="IPR046906">
    <property type="entry name" value="Mab-21_HhH/H2TH-like"/>
</dbReference>
<accession>A0A8K0C5S9</accession>
<gene>
    <name evidence="3" type="ORF">ILUMI_27033</name>
</gene>